<dbReference type="EMBL" id="JBHTJW010000003">
    <property type="protein sequence ID" value="MFD0930666.1"/>
    <property type="molecule type" value="Genomic_DNA"/>
</dbReference>
<dbReference type="RefSeq" id="WP_379077395.1">
    <property type="nucleotide sequence ID" value="NZ_JBHTJW010000003.1"/>
</dbReference>
<comment type="caution">
    <text evidence="1">The sequence shown here is derived from an EMBL/GenBank/DDBJ whole genome shotgun (WGS) entry which is preliminary data.</text>
</comment>
<accession>A0ABW3GJ76</accession>
<gene>
    <name evidence="1" type="primary">yidD</name>
    <name evidence="1" type="ORF">ACFQ1T_12840</name>
</gene>
<dbReference type="SMART" id="SM01234">
    <property type="entry name" value="Haemolytic"/>
    <property type="match status" value="1"/>
</dbReference>
<dbReference type="Pfam" id="PF01809">
    <property type="entry name" value="YidD"/>
    <property type="match status" value="1"/>
</dbReference>
<proteinExistence type="predicted"/>
<dbReference type="NCBIfam" id="TIGR00278">
    <property type="entry name" value="membrane protein insertion efficiency factor YidD"/>
    <property type="match status" value="1"/>
</dbReference>
<evidence type="ECO:0000313" key="2">
    <source>
        <dbReference type="Proteomes" id="UP001597106"/>
    </source>
</evidence>
<dbReference type="InterPro" id="IPR002696">
    <property type="entry name" value="Membr_insert_effic_factor_YidD"/>
</dbReference>
<name>A0ABW3GJ76_9PROT</name>
<evidence type="ECO:0000313" key="1">
    <source>
        <dbReference type="EMBL" id="MFD0930666.1"/>
    </source>
</evidence>
<sequence length="140" mass="16100">MKSLLLKVIRFYQRFISPYKGFCCSYRYHTGHASCSVLGLRAVQRYGVIDGFIILRKRLYLCGVSSRRYSPPKLRPHRSQRGDCDIGCDSPCDMGCKMPNLKSCPIFEAFNCADACSCDWPARDKKDKNNDEEVYLPPKR</sequence>
<organism evidence="1 2">
    <name type="scientific">Methylophilus glucosoxydans</name>
    <dbReference type="NCBI Taxonomy" id="752553"/>
    <lineage>
        <taxon>Bacteria</taxon>
        <taxon>Pseudomonadati</taxon>
        <taxon>Pseudomonadota</taxon>
        <taxon>Betaproteobacteria</taxon>
        <taxon>Nitrosomonadales</taxon>
        <taxon>Methylophilaceae</taxon>
        <taxon>Methylophilus</taxon>
    </lineage>
</organism>
<reference evidence="2" key="1">
    <citation type="journal article" date="2019" name="Int. J. Syst. Evol. Microbiol.">
        <title>The Global Catalogue of Microorganisms (GCM) 10K type strain sequencing project: providing services to taxonomists for standard genome sequencing and annotation.</title>
        <authorList>
            <consortium name="The Broad Institute Genomics Platform"/>
            <consortium name="The Broad Institute Genome Sequencing Center for Infectious Disease"/>
            <person name="Wu L."/>
            <person name="Ma J."/>
        </authorList>
    </citation>
    <scope>NUCLEOTIDE SEQUENCE [LARGE SCALE GENOMIC DNA]</scope>
    <source>
        <strain evidence="2">CCUG 59685</strain>
    </source>
</reference>
<dbReference type="Proteomes" id="UP001597106">
    <property type="component" value="Unassembled WGS sequence"/>
</dbReference>
<keyword evidence="2" id="KW-1185">Reference proteome</keyword>
<protein>
    <submittedName>
        <fullName evidence="1">Membrane protein insertion efficiency factor YidD</fullName>
    </submittedName>
</protein>